<dbReference type="PANTHER" id="PTHR30625">
    <property type="entry name" value="PROTEIN TOLQ"/>
    <property type="match status" value="1"/>
</dbReference>
<keyword evidence="6 9" id="KW-1133">Transmembrane helix</keyword>
<dbReference type="Pfam" id="PF01618">
    <property type="entry name" value="MotA_ExbB"/>
    <property type="match status" value="1"/>
</dbReference>
<name>A0A2W5G6U0_9SPHI</name>
<evidence type="ECO:0000256" key="2">
    <source>
        <dbReference type="ARBA" id="ARBA00022448"/>
    </source>
</evidence>
<evidence type="ECO:0000256" key="6">
    <source>
        <dbReference type="ARBA" id="ARBA00022989"/>
    </source>
</evidence>
<keyword evidence="11" id="KW-0282">Flagellum</keyword>
<organism evidence="11 12">
    <name type="scientific">Pseudopedobacter saltans</name>
    <dbReference type="NCBI Taxonomy" id="151895"/>
    <lineage>
        <taxon>Bacteria</taxon>
        <taxon>Pseudomonadati</taxon>
        <taxon>Bacteroidota</taxon>
        <taxon>Sphingobacteriia</taxon>
        <taxon>Sphingobacteriales</taxon>
        <taxon>Sphingobacteriaceae</taxon>
        <taxon>Pseudopedobacter</taxon>
    </lineage>
</organism>
<keyword evidence="5 8" id="KW-0653">Protein transport</keyword>
<dbReference type="EMBL" id="QFOI01000698">
    <property type="protein sequence ID" value="PZP39072.1"/>
    <property type="molecule type" value="Genomic_DNA"/>
</dbReference>
<dbReference type="GO" id="GO:0005886">
    <property type="term" value="C:plasma membrane"/>
    <property type="evidence" value="ECO:0007669"/>
    <property type="project" value="UniProtKB-SubCell"/>
</dbReference>
<keyword evidence="11" id="KW-0966">Cell projection</keyword>
<evidence type="ECO:0000313" key="12">
    <source>
        <dbReference type="Proteomes" id="UP000249645"/>
    </source>
</evidence>
<dbReference type="PANTHER" id="PTHR30625:SF15">
    <property type="entry name" value="BIOPOLYMER TRANSPORT PROTEIN EXBB"/>
    <property type="match status" value="1"/>
</dbReference>
<feature type="transmembrane region" description="Helical" evidence="9">
    <location>
        <begin position="83"/>
        <end position="111"/>
    </location>
</feature>
<evidence type="ECO:0000256" key="9">
    <source>
        <dbReference type="SAM" id="Phobius"/>
    </source>
</evidence>
<keyword evidence="4 9" id="KW-0812">Transmembrane</keyword>
<evidence type="ECO:0000256" key="8">
    <source>
        <dbReference type="RuleBase" id="RU004057"/>
    </source>
</evidence>
<feature type="domain" description="MotA/TolQ/ExbB proton channel" evidence="10">
    <location>
        <begin position="35"/>
        <end position="161"/>
    </location>
</feature>
<dbReference type="InterPro" id="IPR050790">
    <property type="entry name" value="ExbB/TolQ_transport"/>
</dbReference>
<reference evidence="11 12" key="1">
    <citation type="submission" date="2017-11" db="EMBL/GenBank/DDBJ databases">
        <title>Infants hospitalized years apart are colonized by the same room-sourced microbial strains.</title>
        <authorList>
            <person name="Brooks B."/>
            <person name="Olm M.R."/>
            <person name="Firek B.A."/>
            <person name="Baker R."/>
            <person name="Thomas B.C."/>
            <person name="Morowitz M.J."/>
            <person name="Banfield J.F."/>
        </authorList>
    </citation>
    <scope>NUCLEOTIDE SEQUENCE [LARGE SCALE GENOMIC DNA]</scope>
    <source>
        <strain evidence="11">S2_009_000_R2_76</strain>
    </source>
</reference>
<evidence type="ECO:0000256" key="7">
    <source>
        <dbReference type="ARBA" id="ARBA00023136"/>
    </source>
</evidence>
<evidence type="ECO:0000256" key="4">
    <source>
        <dbReference type="ARBA" id="ARBA00022692"/>
    </source>
</evidence>
<feature type="transmembrane region" description="Helical" evidence="9">
    <location>
        <begin position="131"/>
        <end position="152"/>
    </location>
</feature>
<evidence type="ECO:0000313" key="11">
    <source>
        <dbReference type="EMBL" id="PZP39072.1"/>
    </source>
</evidence>
<keyword evidence="7 9" id="KW-0472">Membrane</keyword>
<evidence type="ECO:0000256" key="5">
    <source>
        <dbReference type="ARBA" id="ARBA00022927"/>
    </source>
</evidence>
<dbReference type="InterPro" id="IPR002898">
    <property type="entry name" value="MotA_ExbB_proton_chnl"/>
</dbReference>
<comment type="caution">
    <text evidence="11">The sequence shown here is derived from an EMBL/GenBank/DDBJ whole genome shotgun (WGS) entry which is preliminary data.</text>
</comment>
<evidence type="ECO:0000256" key="3">
    <source>
        <dbReference type="ARBA" id="ARBA00022475"/>
    </source>
</evidence>
<evidence type="ECO:0000259" key="10">
    <source>
        <dbReference type="Pfam" id="PF01618"/>
    </source>
</evidence>
<evidence type="ECO:0000256" key="1">
    <source>
        <dbReference type="ARBA" id="ARBA00004651"/>
    </source>
</evidence>
<proteinExistence type="inferred from homology"/>
<keyword evidence="11" id="KW-0969">Cilium</keyword>
<protein>
    <submittedName>
        <fullName evidence="11">Flagellar motor protein MotA</fullName>
    </submittedName>
</protein>
<keyword evidence="2 8" id="KW-0813">Transport</keyword>
<comment type="subcellular location">
    <subcellularLocation>
        <location evidence="1">Cell membrane</location>
        <topology evidence="1">Multi-pass membrane protein</topology>
    </subcellularLocation>
    <subcellularLocation>
        <location evidence="8">Membrane</location>
        <topology evidence="8">Multi-pass membrane protein</topology>
    </subcellularLocation>
</comment>
<comment type="similarity">
    <text evidence="8">Belongs to the exbB/tolQ family.</text>
</comment>
<dbReference type="GO" id="GO:0017038">
    <property type="term" value="P:protein import"/>
    <property type="evidence" value="ECO:0007669"/>
    <property type="project" value="TreeGrafter"/>
</dbReference>
<sequence length="179" mass="18976">GSGNIGSFIRQVQFNLANRDVDKALALCDKQKGSVGNVMKSGLKKYKEMITDTELDTEQKLAAIQKDIEEATALELPMLQKNLIFISTIASVATLFGLLGTVIGMITAFAALGEGSGGNNAGELSKGISEALYNTALGIGTSALSIIMYNIFTTKIDQVTYGIDECGFTLGQSFAANYK</sequence>
<keyword evidence="3" id="KW-1003">Cell membrane</keyword>
<dbReference type="Proteomes" id="UP000249645">
    <property type="component" value="Unassembled WGS sequence"/>
</dbReference>
<feature type="non-terminal residue" evidence="11">
    <location>
        <position position="1"/>
    </location>
</feature>
<accession>A0A2W5G6U0</accession>
<dbReference type="AlphaFoldDB" id="A0A2W5G6U0"/>
<gene>
    <name evidence="11" type="ORF">DI598_20235</name>
</gene>